<sequence length="57" mass="5717">MAGTASSLAGTLRFGTGSVVGAIVAFLPGGTEWPMIALMAICSVLSAALYWTLGKKA</sequence>
<reference evidence="2 3" key="1">
    <citation type="submission" date="2014-09" db="EMBL/GenBank/DDBJ databases">
        <title>Vibrio maritimus JCM 19235. (C45) whole genome shotgun sequence.</title>
        <authorList>
            <person name="Sawabe T."/>
            <person name="Meirelles P."/>
            <person name="Nakanishi M."/>
            <person name="Sayaka M."/>
            <person name="Hattori M."/>
            <person name="Ohkuma M."/>
        </authorList>
    </citation>
    <scope>NUCLEOTIDE SEQUENCE [LARGE SCALE GENOMIC DNA]</scope>
    <source>
        <strain evidence="3">JCM19235</strain>
    </source>
</reference>
<dbReference type="Proteomes" id="UP000029228">
    <property type="component" value="Unassembled WGS sequence"/>
</dbReference>
<evidence type="ECO:0000313" key="2">
    <source>
        <dbReference type="EMBL" id="GAL20967.1"/>
    </source>
</evidence>
<organism evidence="2 3">
    <name type="scientific">Vibrio maritimus</name>
    <dbReference type="NCBI Taxonomy" id="990268"/>
    <lineage>
        <taxon>Bacteria</taxon>
        <taxon>Pseudomonadati</taxon>
        <taxon>Pseudomonadota</taxon>
        <taxon>Gammaproteobacteria</taxon>
        <taxon>Vibrionales</taxon>
        <taxon>Vibrionaceae</taxon>
        <taxon>Vibrio</taxon>
    </lineage>
</organism>
<evidence type="ECO:0000256" key="1">
    <source>
        <dbReference type="SAM" id="Phobius"/>
    </source>
</evidence>
<feature type="transmembrane region" description="Helical" evidence="1">
    <location>
        <begin position="12"/>
        <end position="29"/>
    </location>
</feature>
<feature type="transmembrane region" description="Helical" evidence="1">
    <location>
        <begin position="35"/>
        <end position="53"/>
    </location>
</feature>
<dbReference type="STRING" id="990268.JCM19235_242"/>
<gene>
    <name evidence="2" type="ORF">JCM19235_242</name>
</gene>
<proteinExistence type="predicted"/>
<evidence type="ECO:0000313" key="3">
    <source>
        <dbReference type="Proteomes" id="UP000029228"/>
    </source>
</evidence>
<protein>
    <submittedName>
        <fullName evidence="2">MFS family multidrug transport protein</fullName>
    </submittedName>
</protein>
<accession>A0A090SNM9</accession>
<keyword evidence="1" id="KW-0812">Transmembrane</keyword>
<dbReference type="EMBL" id="BBMR01000007">
    <property type="protein sequence ID" value="GAL20967.1"/>
    <property type="molecule type" value="Genomic_DNA"/>
</dbReference>
<name>A0A090SNM9_9VIBR</name>
<dbReference type="AlphaFoldDB" id="A0A090SNM9"/>
<keyword evidence="3" id="KW-1185">Reference proteome</keyword>
<keyword evidence="1" id="KW-0472">Membrane</keyword>
<keyword evidence="1" id="KW-1133">Transmembrane helix</keyword>
<comment type="caution">
    <text evidence="2">The sequence shown here is derived from an EMBL/GenBank/DDBJ whole genome shotgun (WGS) entry which is preliminary data.</text>
</comment>